<organism evidence="3 4">
    <name type="scientific">Spirosoma profusum</name>
    <dbReference type="NCBI Taxonomy" id="2771354"/>
    <lineage>
        <taxon>Bacteria</taxon>
        <taxon>Pseudomonadati</taxon>
        <taxon>Bacteroidota</taxon>
        <taxon>Cytophagia</taxon>
        <taxon>Cytophagales</taxon>
        <taxon>Cytophagaceae</taxon>
        <taxon>Spirosoma</taxon>
    </lineage>
</organism>
<evidence type="ECO:0008006" key="5">
    <source>
        <dbReference type="Google" id="ProtNLM"/>
    </source>
</evidence>
<protein>
    <recommendedName>
        <fullName evidence="5">Ig-like domain-containing protein</fullName>
    </recommendedName>
</protein>
<dbReference type="InterPro" id="IPR007110">
    <property type="entry name" value="Ig-like_dom"/>
</dbReference>
<dbReference type="GO" id="GO:0005975">
    <property type="term" value="P:carbohydrate metabolic process"/>
    <property type="evidence" value="ECO:0007669"/>
    <property type="project" value="InterPro"/>
</dbReference>
<accession>A0A927APW1</accession>
<reference evidence="3" key="1">
    <citation type="submission" date="2020-09" db="EMBL/GenBank/DDBJ databases">
        <authorList>
            <person name="Kim M.K."/>
        </authorList>
    </citation>
    <scope>NUCLEOTIDE SEQUENCE</scope>
    <source>
        <strain evidence="3">BT702</strain>
    </source>
</reference>
<evidence type="ECO:0000313" key="4">
    <source>
        <dbReference type="Proteomes" id="UP000598820"/>
    </source>
</evidence>
<dbReference type="InterPro" id="IPR001956">
    <property type="entry name" value="CBM3"/>
</dbReference>
<dbReference type="GO" id="GO:0030248">
    <property type="term" value="F:cellulose binding"/>
    <property type="evidence" value="ECO:0007669"/>
    <property type="project" value="InterPro"/>
</dbReference>
<dbReference type="PROSITE" id="PS51172">
    <property type="entry name" value="CBM3"/>
    <property type="match status" value="2"/>
</dbReference>
<dbReference type="InterPro" id="IPR015915">
    <property type="entry name" value="Kelch-typ_b-propeller"/>
</dbReference>
<keyword evidence="4" id="KW-1185">Reference proteome</keyword>
<dbReference type="InterPro" id="IPR036966">
    <property type="entry name" value="CBM3_sf"/>
</dbReference>
<name>A0A927APW1_9BACT</name>
<dbReference type="SMART" id="SM01067">
    <property type="entry name" value="CBM_3"/>
    <property type="match status" value="2"/>
</dbReference>
<dbReference type="SUPFAM" id="SSF117281">
    <property type="entry name" value="Kelch motif"/>
    <property type="match status" value="1"/>
</dbReference>
<dbReference type="Gene3D" id="2.60.40.10">
    <property type="entry name" value="Immunoglobulins"/>
    <property type="match status" value="1"/>
</dbReference>
<dbReference type="Gene3D" id="2.120.10.80">
    <property type="entry name" value="Kelch-type beta propeller"/>
    <property type="match status" value="1"/>
</dbReference>
<dbReference type="Pfam" id="PF00942">
    <property type="entry name" value="CBM_3"/>
    <property type="match status" value="2"/>
</dbReference>
<feature type="domain" description="Ig-like" evidence="1">
    <location>
        <begin position="105"/>
        <end position="185"/>
    </location>
</feature>
<dbReference type="InterPro" id="IPR036179">
    <property type="entry name" value="Ig-like_dom_sf"/>
</dbReference>
<evidence type="ECO:0000259" key="1">
    <source>
        <dbReference type="PROSITE" id="PS50835"/>
    </source>
</evidence>
<dbReference type="InterPro" id="IPR013783">
    <property type="entry name" value="Ig-like_fold"/>
</dbReference>
<proteinExistence type="predicted"/>
<sequence>MDIYDTATNTWTTANLSEGRRLLTATSAAGKVFFAGGTSSSGFSSVVDIYDVATDTWSTANLSQARRYLSATSVGSKAFFGGGFLGLSSNVVDIYTTPIQITQQPTPASLSVCAGSSATSSLSATGAGTLSYQWYRNQPNTGEPVAGQTTATLSLSNVQSGDAGSYFALVTGDGNSVWIDAFTLTVNALPTVSISPNSSMLTCATSSVSLTANGGVSYLWENGSSEAVRSISSEGTYSVSVTNGSGCTATAITTVQSNTTLAAPTLATQTGHPYPGGVNNITVPQYSPAVVLVGANCAGTINWTGPNNTAGTSTITVSTTQTGQFVYQSTCQVGNCISPPASATVTVGPPVLQVLHHDNDRNLTNNVIHPYLQLQNSGASPIPYGEITVRYWLTAEQFAPMTNLSVYWAQLGTDKVKMTYVELPQPRQGALGYIEYRFEGSAGNLAPGANSGPIQNGVAKSDWTPFNEADDYAYANNANYMINTRITAYRNGTLIWGIEPSGVAPQRQLKILTQNKSAATTHSISTFLQLNNEGNVAVNYSDVKVRYYFTSEGSQPLNFYLDFAVLGNNNVKGTFVKVNPPLDNADTYLEFSFPNLGKLYPLSGTGNIQYRIAMSDWSNFSQSNDHSYQSVSNAFVENNRVVIYVAGQRVYGTEPGAGAREGYSEISPDLAVQVLGNPVAGQTLELEISGVEGQRVGLELVDLNRHRLGGQQVERAGEMERVKLGVATLPGVFLLQVSTDTQRQVIRVVKP</sequence>
<comment type="caution">
    <text evidence="3">The sequence shown here is derived from an EMBL/GenBank/DDBJ whole genome shotgun (WGS) entry which is preliminary data.</text>
</comment>
<dbReference type="AlphaFoldDB" id="A0A927APW1"/>
<feature type="domain" description="CBM3" evidence="2">
    <location>
        <begin position="348"/>
        <end position="501"/>
    </location>
</feature>
<dbReference type="Gene3D" id="2.60.40.710">
    <property type="entry name" value="Endoglucanase-like"/>
    <property type="match status" value="2"/>
</dbReference>
<dbReference type="EMBL" id="JACWZY010000001">
    <property type="protein sequence ID" value="MBD2699146.1"/>
    <property type="molecule type" value="Genomic_DNA"/>
</dbReference>
<dbReference type="PROSITE" id="PS50835">
    <property type="entry name" value="IG_LIKE"/>
    <property type="match status" value="1"/>
</dbReference>
<feature type="domain" description="CBM3" evidence="2">
    <location>
        <begin position="504"/>
        <end position="656"/>
    </location>
</feature>
<dbReference type="SUPFAM" id="SSF48726">
    <property type="entry name" value="Immunoglobulin"/>
    <property type="match status" value="1"/>
</dbReference>
<dbReference type="Pfam" id="PF01344">
    <property type="entry name" value="Kelch_1"/>
    <property type="match status" value="1"/>
</dbReference>
<dbReference type="InterPro" id="IPR006652">
    <property type="entry name" value="Kelch_1"/>
</dbReference>
<evidence type="ECO:0000259" key="2">
    <source>
        <dbReference type="PROSITE" id="PS51172"/>
    </source>
</evidence>
<gene>
    <name evidence="3" type="ORF">IC229_00740</name>
</gene>
<dbReference type="InterPro" id="IPR008965">
    <property type="entry name" value="CBM2/CBM3_carb-bd_dom_sf"/>
</dbReference>
<dbReference type="SUPFAM" id="SSF49384">
    <property type="entry name" value="Carbohydrate-binding domain"/>
    <property type="match status" value="2"/>
</dbReference>
<dbReference type="RefSeq" id="WP_190885007.1">
    <property type="nucleotide sequence ID" value="NZ_JACWZY010000001.1"/>
</dbReference>
<dbReference type="Proteomes" id="UP000598820">
    <property type="component" value="Unassembled WGS sequence"/>
</dbReference>
<evidence type="ECO:0000313" key="3">
    <source>
        <dbReference type="EMBL" id="MBD2699146.1"/>
    </source>
</evidence>